<keyword evidence="6" id="KW-1133">Transmembrane helix</keyword>
<dbReference type="SUPFAM" id="SSF55781">
    <property type="entry name" value="GAF domain-like"/>
    <property type="match status" value="1"/>
</dbReference>
<dbReference type="CDD" id="cd16917">
    <property type="entry name" value="HATPase_UhpB-NarQ-NarX-like"/>
    <property type="match status" value="1"/>
</dbReference>
<sequence length="803" mass="90045">MDKAKISYFLTHRWLVILCGLTIQVFVIILAYTSSFQPTQSDITLVPIAGRSDVCRIVHVSMFTDAWINGIEPGMLVHAISAPFPVDHSEAGTLVHCQPTASSIYVQVIGHNIVLHLNAAISTYPLSSLVVSCFMAIIFSLTGITIYLRATDRPAARMAYGLFYCASYLFFLMNAQSQLWTNIVFYILGSMTWGIAATFVCLLPRIPPGQKYRMLPLLPYAPLIMGIVLIACDLPIILFLPWARSIAALIIGIYAGICVLIIGGIMFWGLRHLRSSEKQISRLMIAGVAFFLLAQALRHNVIIPNSFVLNSFTHLLPAPLMLLPILCGYSLIRHQFLGLTSLLSRQVMRVLMWLMLACFFLVPTIMLIETIQNSIASQVVQDYCYAGLLIVNLCLFPRAWHAIRNLGDQVFYHDFYEYNRSLRELSAELTRLQHFDQICAFILPRLARLLNATGVALLVRTQGHATTSADHKYLVLPWHIYLNTEPPFLAGERLAAIANLALTHIRPHSDEPLLLDGVLLLALSDGDTLNGFLCLGPKQNYEPYSRQDKSFLATLAAQLSVLEVNSRYLEQTQANARQLTALNRRVISAQEDERRHLALELHDEVLQQALLLVRQLSDASITNDVAAPLPLARSLVSSLRRTCLELRPPLLDDLGLEEALRWLAQQTEQRTKFLQITVFCTRTDNTRLPSEVELAFYRIAQEAFSNVTKHARASRVMLRLRSTSMGGTSLLIYDNGRGFLKGKPEHEQLGLIGMHERMIAVGGQLQLRTQPGRGVIVRATYRSQCILETPSRRDDAFTSLERA</sequence>
<dbReference type="PANTHER" id="PTHR24421:SF10">
    <property type="entry name" value="NITRATE_NITRITE SENSOR PROTEIN NARQ"/>
    <property type="match status" value="1"/>
</dbReference>
<evidence type="ECO:0000259" key="7">
    <source>
        <dbReference type="Pfam" id="PF02518"/>
    </source>
</evidence>
<dbReference type="EC" id="2.7.13.3" evidence="2"/>
<keyword evidence="9" id="KW-1185">Reference proteome</keyword>
<evidence type="ECO:0000313" key="9">
    <source>
        <dbReference type="Proteomes" id="UP000654345"/>
    </source>
</evidence>
<gene>
    <name evidence="8" type="ORF">KSB_83870</name>
</gene>
<keyword evidence="4" id="KW-0418">Kinase</keyword>
<dbReference type="Gene3D" id="3.30.450.40">
    <property type="match status" value="1"/>
</dbReference>
<dbReference type="Gene3D" id="3.30.565.10">
    <property type="entry name" value="Histidine kinase-like ATPase, C-terminal domain"/>
    <property type="match status" value="1"/>
</dbReference>
<dbReference type="Proteomes" id="UP000654345">
    <property type="component" value="Unassembled WGS sequence"/>
</dbReference>
<accession>A0ABQ3V566</accession>
<evidence type="ECO:0000256" key="3">
    <source>
        <dbReference type="ARBA" id="ARBA00022679"/>
    </source>
</evidence>
<dbReference type="SUPFAM" id="SSF55874">
    <property type="entry name" value="ATPase domain of HSP90 chaperone/DNA topoisomerase II/histidine kinase"/>
    <property type="match status" value="1"/>
</dbReference>
<comment type="catalytic activity">
    <reaction evidence="1">
        <text>ATP + protein L-histidine = ADP + protein N-phospho-L-histidine.</text>
        <dbReference type="EC" id="2.7.13.3"/>
    </reaction>
</comment>
<dbReference type="Pfam" id="PF02518">
    <property type="entry name" value="HATPase_c"/>
    <property type="match status" value="1"/>
</dbReference>
<dbReference type="InterPro" id="IPR036890">
    <property type="entry name" value="HATPase_C_sf"/>
</dbReference>
<evidence type="ECO:0000256" key="4">
    <source>
        <dbReference type="ARBA" id="ARBA00022777"/>
    </source>
</evidence>
<dbReference type="InterPro" id="IPR050482">
    <property type="entry name" value="Sensor_HK_TwoCompSys"/>
</dbReference>
<evidence type="ECO:0000256" key="1">
    <source>
        <dbReference type="ARBA" id="ARBA00000085"/>
    </source>
</evidence>
<comment type="caution">
    <text evidence="8">The sequence shown here is derived from an EMBL/GenBank/DDBJ whole genome shotgun (WGS) entry which is preliminary data.</text>
</comment>
<feature type="transmembrane region" description="Helical" evidence="6">
    <location>
        <begin position="215"/>
        <end position="240"/>
    </location>
</feature>
<protein>
    <recommendedName>
        <fullName evidence="2">histidine kinase</fullName>
        <ecNumber evidence="2">2.7.13.3</ecNumber>
    </recommendedName>
</protein>
<dbReference type="InterPro" id="IPR003594">
    <property type="entry name" value="HATPase_dom"/>
</dbReference>
<feature type="transmembrane region" description="Helical" evidence="6">
    <location>
        <begin position="160"/>
        <end position="177"/>
    </location>
</feature>
<dbReference type="PANTHER" id="PTHR24421">
    <property type="entry name" value="NITRATE/NITRITE SENSOR PROTEIN NARX-RELATED"/>
    <property type="match status" value="1"/>
</dbReference>
<feature type="transmembrane region" description="Helical" evidence="6">
    <location>
        <begin position="280"/>
        <end position="297"/>
    </location>
</feature>
<reference evidence="8 9" key="1">
    <citation type="journal article" date="2021" name="Int. J. Syst. Evol. Microbiol.">
        <title>Reticulibacter mediterranei gen. nov., sp. nov., within the new family Reticulibacteraceae fam. nov., and Ktedonospora formicarum gen. nov., sp. nov., Ktedonobacter robiniae sp. nov., Dictyobacter formicarum sp. nov. and Dictyobacter arantiisoli sp. nov., belonging to the class Ktedonobacteria.</title>
        <authorList>
            <person name="Yabe S."/>
            <person name="Zheng Y."/>
            <person name="Wang C.M."/>
            <person name="Sakai Y."/>
            <person name="Abe K."/>
            <person name="Yokota A."/>
            <person name="Donadio S."/>
            <person name="Cavaletti L."/>
            <person name="Monciardini P."/>
        </authorList>
    </citation>
    <scope>NUCLEOTIDE SEQUENCE [LARGE SCALE GENOMIC DNA]</scope>
    <source>
        <strain evidence="8 9">SOSP1-30</strain>
    </source>
</reference>
<dbReference type="EMBL" id="BNJG01000003">
    <property type="protein sequence ID" value="GHO59912.1"/>
    <property type="molecule type" value="Genomic_DNA"/>
</dbReference>
<keyword evidence="3" id="KW-0808">Transferase</keyword>
<feature type="transmembrane region" description="Helical" evidence="6">
    <location>
        <begin position="350"/>
        <end position="368"/>
    </location>
</feature>
<evidence type="ECO:0000256" key="6">
    <source>
        <dbReference type="SAM" id="Phobius"/>
    </source>
</evidence>
<proteinExistence type="predicted"/>
<keyword evidence="6" id="KW-0812">Transmembrane</keyword>
<evidence type="ECO:0000313" key="8">
    <source>
        <dbReference type="EMBL" id="GHO59912.1"/>
    </source>
</evidence>
<feature type="transmembrane region" description="Helical" evidence="6">
    <location>
        <begin position="12"/>
        <end position="32"/>
    </location>
</feature>
<keyword evidence="5" id="KW-0902">Two-component regulatory system</keyword>
<keyword evidence="6" id="KW-0472">Membrane</keyword>
<evidence type="ECO:0000256" key="2">
    <source>
        <dbReference type="ARBA" id="ARBA00012438"/>
    </source>
</evidence>
<evidence type="ECO:0000256" key="5">
    <source>
        <dbReference type="ARBA" id="ARBA00023012"/>
    </source>
</evidence>
<feature type="transmembrane region" description="Helical" evidence="6">
    <location>
        <begin position="126"/>
        <end position="148"/>
    </location>
</feature>
<dbReference type="InterPro" id="IPR029016">
    <property type="entry name" value="GAF-like_dom_sf"/>
</dbReference>
<feature type="transmembrane region" description="Helical" evidence="6">
    <location>
        <begin position="309"/>
        <end position="329"/>
    </location>
</feature>
<feature type="transmembrane region" description="Helical" evidence="6">
    <location>
        <begin position="183"/>
        <end position="203"/>
    </location>
</feature>
<feature type="transmembrane region" description="Helical" evidence="6">
    <location>
        <begin position="246"/>
        <end position="268"/>
    </location>
</feature>
<organism evidence="8 9">
    <name type="scientific">Ktedonobacter robiniae</name>
    <dbReference type="NCBI Taxonomy" id="2778365"/>
    <lineage>
        <taxon>Bacteria</taxon>
        <taxon>Bacillati</taxon>
        <taxon>Chloroflexota</taxon>
        <taxon>Ktedonobacteria</taxon>
        <taxon>Ktedonobacterales</taxon>
        <taxon>Ktedonobacteraceae</taxon>
        <taxon>Ktedonobacter</taxon>
    </lineage>
</organism>
<name>A0ABQ3V566_9CHLR</name>
<dbReference type="RefSeq" id="WP_201376047.1">
    <property type="nucleotide sequence ID" value="NZ_BNJG01000003.1"/>
</dbReference>
<feature type="domain" description="Histidine kinase/HSP90-like ATPase" evidence="7">
    <location>
        <begin position="693"/>
        <end position="780"/>
    </location>
</feature>